<comment type="caution">
    <text evidence="7">The sequence shown here is derived from an EMBL/GenBank/DDBJ whole genome shotgun (WGS) entry which is preliminary data.</text>
</comment>
<keyword evidence="5" id="KW-0732">Signal</keyword>
<accession>A0ABS9MT09</accession>
<feature type="chain" id="PRO_5047174538" evidence="5">
    <location>
        <begin position="26"/>
        <end position="509"/>
    </location>
</feature>
<keyword evidence="8" id="KW-1185">Reference proteome</keyword>
<dbReference type="EMBL" id="JAKNCT010000010">
    <property type="protein sequence ID" value="MCG5031522.1"/>
    <property type="molecule type" value="Genomic_DNA"/>
</dbReference>
<dbReference type="InterPro" id="IPR036188">
    <property type="entry name" value="FAD/NAD-bd_sf"/>
</dbReference>
<dbReference type="PANTHER" id="PTHR43400:SF10">
    <property type="entry name" value="3-OXOSTEROID 1-DEHYDROGENASE"/>
    <property type="match status" value="1"/>
</dbReference>
<dbReference type="PRINTS" id="PR00411">
    <property type="entry name" value="PNDRDTASEI"/>
</dbReference>
<evidence type="ECO:0000313" key="7">
    <source>
        <dbReference type="EMBL" id="MCG5031522.1"/>
    </source>
</evidence>
<feature type="domain" description="FAD-dependent oxidoreductase 2 FAD-binding" evidence="6">
    <location>
        <begin position="33"/>
        <end position="480"/>
    </location>
</feature>
<keyword evidence="3" id="KW-0274">FAD</keyword>
<protein>
    <submittedName>
        <fullName evidence="7">FAD-dependent oxidoreductase</fullName>
    </submittedName>
</protein>
<dbReference type="SUPFAM" id="SSF56425">
    <property type="entry name" value="Succinate dehydrogenase/fumarate reductase flavoprotein, catalytic domain"/>
    <property type="match status" value="1"/>
</dbReference>
<organism evidence="7 8">
    <name type="scientific">Mesosutterella porci</name>
    <dbReference type="NCBI Taxonomy" id="2915351"/>
    <lineage>
        <taxon>Bacteria</taxon>
        <taxon>Pseudomonadati</taxon>
        <taxon>Pseudomonadota</taxon>
        <taxon>Betaproteobacteria</taxon>
        <taxon>Burkholderiales</taxon>
        <taxon>Sutterellaceae</taxon>
        <taxon>Mesosutterella</taxon>
    </lineage>
</organism>
<gene>
    <name evidence="7" type="ORF">MAF45_08715</name>
</gene>
<name>A0ABS9MT09_9BURK</name>
<dbReference type="InterPro" id="IPR027477">
    <property type="entry name" value="Succ_DH/fumarate_Rdtase_cat_sf"/>
</dbReference>
<evidence type="ECO:0000256" key="1">
    <source>
        <dbReference type="ARBA" id="ARBA00001974"/>
    </source>
</evidence>
<dbReference type="Pfam" id="PF00890">
    <property type="entry name" value="FAD_binding_2"/>
    <property type="match status" value="1"/>
</dbReference>
<evidence type="ECO:0000256" key="5">
    <source>
        <dbReference type="SAM" id="SignalP"/>
    </source>
</evidence>
<evidence type="ECO:0000259" key="6">
    <source>
        <dbReference type="Pfam" id="PF00890"/>
    </source>
</evidence>
<dbReference type="Proteomes" id="UP001297600">
    <property type="component" value="Unassembled WGS sequence"/>
</dbReference>
<feature type="signal peptide" evidence="5">
    <location>
        <begin position="1"/>
        <end position="25"/>
    </location>
</feature>
<sequence length="509" mass="54184">MSFKRFLSKTAVAAAVIAMAGAAGAAENRMTADVVVVGGGAAGMAAATASVDAGLKTVLLEKNAFVGGGAALAEGLFGAETEWQRLRNYSLPVDYAYGRIMDFTHYKANGALVKRFLRGSAGNLDWLAAHGMKFNLTQMSTTELISWHVVGPYKGTEHGAAYIQLLNDYVLAHGGKIYTSTPAKSLIKEGGRVVGVKAADNKGNTYTIRAKAVVIASGGYGNSPEKLRDWAHVNPKLVQPTAPLNKTGDGIVMAREAGAAPGPVGLMLHPGTEGRGIKFLGDLYSLTWAPRSMWVNADGNRFVRETVVHEFSDTGNALIAQRGQYAWAIFDEDQVKFYETKGIDNGVGVLIPTGKKLTNLRKEMAAADAVNSDGFKSAATLDELAAKIGVPAKNFKAAAEQYNKACEVGYDAAFQKEAQWLVPLKKGPFHALRVKPYHFTSYGGVVVDQYLHALDANGKPITGLYVTGMDVSGIYGDTYPVFTSGNAFGFSSWSGHAAVTQAIKDLKLK</sequence>
<keyword evidence="4" id="KW-0560">Oxidoreductase</keyword>
<dbReference type="SUPFAM" id="SSF51905">
    <property type="entry name" value="FAD/NAD(P)-binding domain"/>
    <property type="match status" value="1"/>
</dbReference>
<keyword evidence="2" id="KW-0285">Flavoprotein</keyword>
<evidence type="ECO:0000256" key="4">
    <source>
        <dbReference type="ARBA" id="ARBA00023002"/>
    </source>
</evidence>
<evidence type="ECO:0000256" key="3">
    <source>
        <dbReference type="ARBA" id="ARBA00022827"/>
    </source>
</evidence>
<reference evidence="7 8" key="1">
    <citation type="submission" date="2022-02" db="EMBL/GenBank/DDBJ databases">
        <title>Mesosutterella porci, a novel member of the family Sutterellaceae from pig feces.</title>
        <authorList>
            <person name="Wylensek D."/>
            <person name="Clavel T."/>
        </authorList>
    </citation>
    <scope>NUCLEOTIDE SEQUENCE [LARGE SCALE GENOMIC DNA]</scope>
    <source>
        <strain evidence="8">oilRF-744-wt-GAM-9</strain>
    </source>
</reference>
<dbReference type="RefSeq" id="WP_237979278.1">
    <property type="nucleotide sequence ID" value="NZ_JAKNCT010000010.1"/>
</dbReference>
<dbReference type="PANTHER" id="PTHR43400">
    <property type="entry name" value="FUMARATE REDUCTASE"/>
    <property type="match status" value="1"/>
</dbReference>
<dbReference type="Gene3D" id="3.90.700.10">
    <property type="entry name" value="Succinate dehydrogenase/fumarate reductase flavoprotein, catalytic domain"/>
    <property type="match status" value="1"/>
</dbReference>
<evidence type="ECO:0000256" key="2">
    <source>
        <dbReference type="ARBA" id="ARBA00022630"/>
    </source>
</evidence>
<comment type="cofactor">
    <cofactor evidence="1">
        <name>FAD</name>
        <dbReference type="ChEBI" id="CHEBI:57692"/>
    </cofactor>
</comment>
<evidence type="ECO:0000313" key="8">
    <source>
        <dbReference type="Proteomes" id="UP001297600"/>
    </source>
</evidence>
<dbReference type="InterPro" id="IPR003953">
    <property type="entry name" value="FAD-dep_OxRdtase_2_FAD-bd"/>
</dbReference>
<dbReference type="InterPro" id="IPR050315">
    <property type="entry name" value="FAD-oxidoreductase_2"/>
</dbReference>
<dbReference type="Gene3D" id="3.50.50.60">
    <property type="entry name" value="FAD/NAD(P)-binding domain"/>
    <property type="match status" value="1"/>
</dbReference>
<proteinExistence type="predicted"/>